<dbReference type="InterPro" id="IPR036188">
    <property type="entry name" value="FAD/NAD-bd_sf"/>
</dbReference>
<protein>
    <submittedName>
        <fullName evidence="2">Hydroxysqualene dehydroxylase HpnE</fullName>
        <ecNumber evidence="2">1.17.8.1</ecNumber>
    </submittedName>
</protein>
<keyword evidence="3" id="KW-1185">Reference proteome</keyword>
<dbReference type="NCBIfam" id="TIGR03467">
    <property type="entry name" value="HpnE"/>
    <property type="match status" value="1"/>
</dbReference>
<dbReference type="PANTHER" id="PTHR42923">
    <property type="entry name" value="PROTOPORPHYRINOGEN OXIDASE"/>
    <property type="match status" value="1"/>
</dbReference>
<dbReference type="PANTHER" id="PTHR42923:SF47">
    <property type="entry name" value="BLR3003 PROTEIN"/>
    <property type="match status" value="1"/>
</dbReference>
<dbReference type="Pfam" id="PF01593">
    <property type="entry name" value="Amino_oxidase"/>
    <property type="match status" value="1"/>
</dbReference>
<dbReference type="EC" id="1.17.8.1" evidence="2"/>
<dbReference type="Gene3D" id="3.50.50.60">
    <property type="entry name" value="FAD/NAD(P)-binding domain"/>
    <property type="match status" value="1"/>
</dbReference>
<proteinExistence type="predicted"/>
<dbReference type="SUPFAM" id="SSF51905">
    <property type="entry name" value="FAD/NAD(P)-binding domain"/>
    <property type="match status" value="1"/>
</dbReference>
<comment type="caution">
    <text evidence="2">The sequence shown here is derived from an EMBL/GenBank/DDBJ whole genome shotgun (WGS) entry which is preliminary data.</text>
</comment>
<dbReference type="InterPro" id="IPR050464">
    <property type="entry name" value="Zeta_carotene_desat/Oxidored"/>
</dbReference>
<reference evidence="2 3" key="1">
    <citation type="journal article" date="2013" name="Antonie Van Leeuwenhoek">
        <title>Dongia rigui sp. nov., isolated from freshwater of a large wetland in Korea.</title>
        <authorList>
            <person name="Baik K.S."/>
            <person name="Hwang Y.M."/>
            <person name="Choi J.S."/>
            <person name="Kwon J."/>
            <person name="Seong C.N."/>
        </authorList>
    </citation>
    <scope>NUCLEOTIDE SEQUENCE [LARGE SCALE GENOMIC DNA]</scope>
    <source>
        <strain evidence="2 3">04SU4-P</strain>
    </source>
</reference>
<dbReference type="InterPro" id="IPR017830">
    <property type="entry name" value="SQase_HpnE"/>
</dbReference>
<dbReference type="InterPro" id="IPR002937">
    <property type="entry name" value="Amino_oxidase"/>
</dbReference>
<name>A0ABU5E3C5_9PROT</name>
<feature type="domain" description="Amine oxidase" evidence="1">
    <location>
        <begin position="19"/>
        <end position="419"/>
    </location>
</feature>
<dbReference type="PRINTS" id="PR00419">
    <property type="entry name" value="ADXRDTASE"/>
</dbReference>
<dbReference type="EMBL" id="JAXCLX010000004">
    <property type="protein sequence ID" value="MDY0874026.1"/>
    <property type="molecule type" value="Genomic_DNA"/>
</dbReference>
<dbReference type="Proteomes" id="UP001271769">
    <property type="component" value="Unassembled WGS sequence"/>
</dbReference>
<dbReference type="GO" id="GO:0016491">
    <property type="term" value="F:oxidoreductase activity"/>
    <property type="evidence" value="ECO:0007669"/>
    <property type="project" value="UniProtKB-KW"/>
</dbReference>
<gene>
    <name evidence="2" type="primary">hpnE</name>
    <name evidence="2" type="ORF">SMD31_18945</name>
</gene>
<accession>A0ABU5E3C5</accession>
<keyword evidence="2" id="KW-0560">Oxidoreductase</keyword>
<evidence type="ECO:0000259" key="1">
    <source>
        <dbReference type="Pfam" id="PF01593"/>
    </source>
</evidence>
<dbReference type="RefSeq" id="WP_320502501.1">
    <property type="nucleotide sequence ID" value="NZ_JAXCLX010000004.1"/>
</dbReference>
<organism evidence="2 3">
    <name type="scientific">Dongia rigui</name>
    <dbReference type="NCBI Taxonomy" id="940149"/>
    <lineage>
        <taxon>Bacteria</taxon>
        <taxon>Pseudomonadati</taxon>
        <taxon>Pseudomonadota</taxon>
        <taxon>Alphaproteobacteria</taxon>
        <taxon>Rhodospirillales</taxon>
        <taxon>Dongiaceae</taxon>
        <taxon>Dongia</taxon>
    </lineage>
</organism>
<evidence type="ECO:0000313" key="3">
    <source>
        <dbReference type="Proteomes" id="UP001271769"/>
    </source>
</evidence>
<sequence>MASSDQTNPGRVHVIGAGLAGLAAATRLVRAGRQVTLYEAASQAGGRCRSYDDAELGCRIDNGNHLIVSGNVAAMAYISEIGAASTFASEDKAIYPFVDLASNERWSVRPTEGLMPWWLLVPSRRTKGTSLLDYLDAEKLARASEHAVVTDIVDKRKVAFRRLWAPLCVAALNTAPEEASAQLLGRLFKDTFGQGGAALHPLFPHVGLSESLVDPALAQLSAKGAEVMFGHRLRSLTFSNDAVTHLDFGKTEVTLAPGDEVVLAVTAPVATDLLPGLTAPDSFRAIVNAHFRWSGVVPPRPFIGVIGGTAEWVFVKPGILSTTTSAAEAIIDLPAEELAARLWRDVAAACDLGNAALPTWRVVKEKRATFAATPVQLRRRPGPKTSWSNLVLAGDWTDTGWPSTIEGAIQSGFTAAAALAA</sequence>
<evidence type="ECO:0000313" key="2">
    <source>
        <dbReference type="EMBL" id="MDY0874026.1"/>
    </source>
</evidence>